<dbReference type="Gene3D" id="1.10.287.950">
    <property type="entry name" value="Methyl-accepting chemotaxis protein"/>
    <property type="match status" value="1"/>
</dbReference>
<sequence>MKGNKSRSGGISGLARMGVNKLLLLGFGVPIVASVVVGLVAWISLTGITTNVEEITENAQLVNDGMVEVAGNTKKASDDTEVMVNEAGAMVNDAKAMVKNVEEKVLLNVKTTSDGIGLIGDSLGKIVEKIGSSTESATKASDNMVKMVDALYEIEGASTDISNDIELKINPAVESSVKGIGRIEKSFKKIVKNFTELTERDGIDVHTMILESQALLESINRVSLPLVLSVKENIKTSSKELKIVEESLNDFSAEVGYFTSDTEDAKKSMTAMASELVENKNEIEQKFLPLVNEVKANTQAGKAQMLAMVKTLEGLGLKLEGFNSQLIEFGSGFGLFVKKTEEASGVSKAIKEEALGASGNAKATKTIMLVIIVSIVLALIGLSIVIRNAISKPIKTVVEFLDSASEQVTSASIQISESSQSLAQGASEQASSLEETSASMEEMSSVTKQNANNAEEAANLVNMCSGAAENGNKIVGEMNNSMEEINISSKKIAEITKVIDGIAFQTNLLALNAAVEAARAGEHGKGFAVVAEEVRNLAQRSATAAKDTTVLIEDSVNKAGNGVELAAKCGEALKDIVKNVMKAKELTNGITTASTEQSEGINQVSNAVQQMDQVTQQNAASAEETASTSEELSVQAQNLKDQVEMLSSHVGIKEKKSLDDNRSNEQLLETSDVEDHGNGNGNGTTEPEALMSPNENRIVEHNEEDV</sequence>
<evidence type="ECO:0000256" key="6">
    <source>
        <dbReference type="SAM" id="Phobius"/>
    </source>
</evidence>
<dbReference type="GO" id="GO:0004888">
    <property type="term" value="F:transmembrane signaling receptor activity"/>
    <property type="evidence" value="ECO:0007669"/>
    <property type="project" value="TreeGrafter"/>
</dbReference>
<comment type="similarity">
    <text evidence="3">Belongs to the methyl-accepting chemotaxis (MCP) protein family.</text>
</comment>
<proteinExistence type="inferred from homology"/>
<evidence type="ECO:0000313" key="8">
    <source>
        <dbReference type="EMBL" id="MBS1258823.1"/>
    </source>
</evidence>
<evidence type="ECO:0000256" key="3">
    <source>
        <dbReference type="ARBA" id="ARBA00029447"/>
    </source>
</evidence>
<dbReference type="InterPro" id="IPR051310">
    <property type="entry name" value="MCP_chemotaxis"/>
</dbReference>
<evidence type="ECO:0000259" key="7">
    <source>
        <dbReference type="PROSITE" id="PS50111"/>
    </source>
</evidence>
<evidence type="ECO:0000256" key="5">
    <source>
        <dbReference type="SAM" id="MobiDB-lite"/>
    </source>
</evidence>
<dbReference type="FunFam" id="1.10.287.950:FF:000001">
    <property type="entry name" value="Methyl-accepting chemotaxis sensory transducer"/>
    <property type="match status" value="1"/>
</dbReference>
<evidence type="ECO:0000256" key="1">
    <source>
        <dbReference type="ARBA" id="ARBA00004370"/>
    </source>
</evidence>
<feature type="region of interest" description="Disordered" evidence="5">
    <location>
        <begin position="424"/>
        <end position="448"/>
    </location>
</feature>
<name>A0A942A112_9BACT</name>
<comment type="subcellular location">
    <subcellularLocation>
        <location evidence="1">Membrane</location>
    </subcellularLocation>
</comment>
<keyword evidence="6" id="KW-0812">Transmembrane</keyword>
<protein>
    <recommendedName>
        <fullName evidence="7">Methyl-accepting transducer domain-containing protein</fullName>
    </recommendedName>
</protein>
<reference evidence="8" key="1">
    <citation type="journal article" date="2021" name="ISME J.">
        <title>Fine-scale metabolic discontinuity in a stratified prokaryote microbiome of a Red Sea deep halocline.</title>
        <authorList>
            <person name="Michoud G."/>
            <person name="Ngugi D.K."/>
            <person name="Barozzi A."/>
            <person name="Merlino G."/>
            <person name="Calleja M.L."/>
            <person name="Delgado-Huertas A."/>
            <person name="Moran X.A.G."/>
            <person name="Daffonchio D."/>
        </authorList>
    </citation>
    <scope>NUCLEOTIDE SEQUENCE</scope>
    <source>
        <strain evidence="8">SuakinDeep_MAG55_1</strain>
    </source>
</reference>
<organism evidence="8 9">
    <name type="scientific">Candidatus Scalindua arabica</name>
    <dbReference type="NCBI Taxonomy" id="1127984"/>
    <lineage>
        <taxon>Bacteria</taxon>
        <taxon>Pseudomonadati</taxon>
        <taxon>Planctomycetota</taxon>
        <taxon>Candidatus Brocadiia</taxon>
        <taxon>Candidatus Brocadiales</taxon>
        <taxon>Candidatus Scalinduaceae</taxon>
        <taxon>Candidatus Scalindua</taxon>
    </lineage>
</organism>
<dbReference type="InterPro" id="IPR004089">
    <property type="entry name" value="MCPsignal_dom"/>
</dbReference>
<dbReference type="SMART" id="SM00283">
    <property type="entry name" value="MA"/>
    <property type="match status" value="1"/>
</dbReference>
<dbReference type="GO" id="GO:0006935">
    <property type="term" value="P:chemotaxis"/>
    <property type="evidence" value="ECO:0007669"/>
    <property type="project" value="TreeGrafter"/>
</dbReference>
<keyword evidence="4" id="KW-0807">Transducer</keyword>
<dbReference type="AlphaFoldDB" id="A0A942A112"/>
<dbReference type="EMBL" id="JAANXD010000075">
    <property type="protein sequence ID" value="MBS1258823.1"/>
    <property type="molecule type" value="Genomic_DNA"/>
</dbReference>
<feature type="transmembrane region" description="Helical" evidence="6">
    <location>
        <begin position="367"/>
        <end position="386"/>
    </location>
</feature>
<feature type="transmembrane region" description="Helical" evidence="6">
    <location>
        <begin position="21"/>
        <end position="45"/>
    </location>
</feature>
<dbReference type="PROSITE" id="PS50111">
    <property type="entry name" value="CHEMOTAXIS_TRANSDUC_2"/>
    <property type="match status" value="1"/>
</dbReference>
<dbReference type="GO" id="GO:0005886">
    <property type="term" value="C:plasma membrane"/>
    <property type="evidence" value="ECO:0007669"/>
    <property type="project" value="TreeGrafter"/>
</dbReference>
<evidence type="ECO:0000313" key="9">
    <source>
        <dbReference type="Proteomes" id="UP000722750"/>
    </source>
</evidence>
<keyword evidence="2" id="KW-0488">Methylation</keyword>
<feature type="region of interest" description="Disordered" evidence="5">
    <location>
        <begin position="613"/>
        <end position="635"/>
    </location>
</feature>
<evidence type="ECO:0000256" key="2">
    <source>
        <dbReference type="ARBA" id="ARBA00022481"/>
    </source>
</evidence>
<dbReference type="GO" id="GO:0007165">
    <property type="term" value="P:signal transduction"/>
    <property type="evidence" value="ECO:0007669"/>
    <property type="project" value="UniProtKB-KW"/>
</dbReference>
<dbReference type="PANTHER" id="PTHR43531:SF14">
    <property type="entry name" value="METHYL-ACCEPTING CHEMOTAXIS PROTEIN I-RELATED"/>
    <property type="match status" value="1"/>
</dbReference>
<keyword evidence="6" id="KW-0472">Membrane</keyword>
<dbReference type="PANTHER" id="PTHR43531">
    <property type="entry name" value="PROTEIN ICFG"/>
    <property type="match status" value="1"/>
</dbReference>
<gene>
    <name evidence="8" type="ORF">MAG551_01886</name>
</gene>
<dbReference type="Pfam" id="PF00015">
    <property type="entry name" value="MCPsignal"/>
    <property type="match status" value="1"/>
</dbReference>
<keyword evidence="6" id="KW-1133">Transmembrane helix</keyword>
<dbReference type="SUPFAM" id="SSF58104">
    <property type="entry name" value="Methyl-accepting chemotaxis protein (MCP) signaling domain"/>
    <property type="match status" value="1"/>
</dbReference>
<comment type="caution">
    <text evidence="8">The sequence shown here is derived from an EMBL/GenBank/DDBJ whole genome shotgun (WGS) entry which is preliminary data.</text>
</comment>
<feature type="compositionally biased region" description="Low complexity" evidence="5">
    <location>
        <begin position="619"/>
        <end position="633"/>
    </location>
</feature>
<evidence type="ECO:0000256" key="4">
    <source>
        <dbReference type="PROSITE-ProRule" id="PRU00284"/>
    </source>
</evidence>
<accession>A0A942A112</accession>
<dbReference type="Proteomes" id="UP000722750">
    <property type="component" value="Unassembled WGS sequence"/>
</dbReference>
<feature type="compositionally biased region" description="Basic and acidic residues" evidence="5">
    <location>
        <begin position="697"/>
        <end position="706"/>
    </location>
</feature>
<feature type="domain" description="Methyl-accepting transducer" evidence="7">
    <location>
        <begin position="404"/>
        <end position="633"/>
    </location>
</feature>
<feature type="compositionally biased region" description="Basic and acidic residues" evidence="5">
    <location>
        <begin position="651"/>
        <end position="663"/>
    </location>
</feature>
<feature type="region of interest" description="Disordered" evidence="5">
    <location>
        <begin position="650"/>
        <end position="706"/>
    </location>
</feature>
<dbReference type="CDD" id="cd11386">
    <property type="entry name" value="MCP_signal"/>
    <property type="match status" value="1"/>
</dbReference>